<sequence>MIKGVGLGPTSRIEPVRTKAAEQGGTAAAGVETKPGAREAAGTAVSQMLADGPPVDSDRVAELRAKIADGSYTLDPRAIAEKMIALDLGPKGDA</sequence>
<evidence type="ECO:0000313" key="12">
    <source>
        <dbReference type="Proteomes" id="UP000286100"/>
    </source>
</evidence>
<dbReference type="Proteomes" id="UP000286100">
    <property type="component" value="Unassembled WGS sequence"/>
</dbReference>
<keyword evidence="11" id="KW-0282">Flagellum</keyword>
<evidence type="ECO:0000256" key="6">
    <source>
        <dbReference type="ARBA" id="ARBA00023163"/>
    </source>
</evidence>
<dbReference type="InterPro" id="IPR035890">
    <property type="entry name" value="Anti-sigma-28_factor_FlgM_sf"/>
</dbReference>
<dbReference type="SUPFAM" id="SSF101498">
    <property type="entry name" value="Anti-sigma factor FlgM"/>
    <property type="match status" value="1"/>
</dbReference>
<dbReference type="InterPro" id="IPR007412">
    <property type="entry name" value="FlgM"/>
</dbReference>
<feature type="region of interest" description="Disordered" evidence="9">
    <location>
        <begin position="1"/>
        <end position="43"/>
    </location>
</feature>
<protein>
    <recommendedName>
        <fullName evidence="2">Negative regulator of flagellin synthesis</fullName>
    </recommendedName>
    <alternativeName>
        <fullName evidence="8">Anti-sigma-28 factor</fullName>
    </alternativeName>
</protein>
<dbReference type="OrthoDB" id="7584867at2"/>
<evidence type="ECO:0000259" key="10">
    <source>
        <dbReference type="Pfam" id="PF04316"/>
    </source>
</evidence>
<feature type="domain" description="Anti-sigma-28 factor FlgM C-terminal" evidence="10">
    <location>
        <begin position="44"/>
        <end position="84"/>
    </location>
</feature>
<keyword evidence="11" id="KW-0966">Cell projection</keyword>
<keyword evidence="11" id="KW-0969">Cilium</keyword>
<evidence type="ECO:0000313" key="11">
    <source>
        <dbReference type="EMBL" id="RJF94184.1"/>
    </source>
</evidence>
<dbReference type="AlphaFoldDB" id="A0A418WSF7"/>
<comment type="caution">
    <text evidence="11">The sequence shown here is derived from an EMBL/GenBank/DDBJ whole genome shotgun (WGS) entry which is preliminary data.</text>
</comment>
<dbReference type="GO" id="GO:0044781">
    <property type="term" value="P:bacterial-type flagellum organization"/>
    <property type="evidence" value="ECO:0007669"/>
    <property type="project" value="UniProtKB-KW"/>
</dbReference>
<reference evidence="11 12" key="1">
    <citation type="submission" date="2018-09" db="EMBL/GenBank/DDBJ databases">
        <authorList>
            <person name="Zhu H."/>
        </authorList>
    </citation>
    <scope>NUCLEOTIDE SEQUENCE [LARGE SCALE GENOMIC DNA]</scope>
    <source>
        <strain evidence="11 12">K2R01-6</strain>
    </source>
</reference>
<keyword evidence="6" id="KW-0804">Transcription</keyword>
<organism evidence="11 12">
    <name type="scientific">Sphingomonas cavernae</name>
    <dbReference type="NCBI Taxonomy" id="2320861"/>
    <lineage>
        <taxon>Bacteria</taxon>
        <taxon>Pseudomonadati</taxon>
        <taxon>Pseudomonadota</taxon>
        <taxon>Alphaproteobacteria</taxon>
        <taxon>Sphingomonadales</taxon>
        <taxon>Sphingomonadaceae</taxon>
        <taxon>Sphingomonas</taxon>
    </lineage>
</organism>
<keyword evidence="12" id="KW-1185">Reference proteome</keyword>
<dbReference type="GO" id="GO:0045892">
    <property type="term" value="P:negative regulation of DNA-templated transcription"/>
    <property type="evidence" value="ECO:0007669"/>
    <property type="project" value="InterPro"/>
</dbReference>
<evidence type="ECO:0000256" key="3">
    <source>
        <dbReference type="ARBA" id="ARBA00022491"/>
    </source>
</evidence>
<evidence type="ECO:0000256" key="7">
    <source>
        <dbReference type="ARBA" id="ARBA00024739"/>
    </source>
</evidence>
<proteinExistence type="inferred from homology"/>
<keyword evidence="3" id="KW-0678">Repressor</keyword>
<accession>A0A418WSF7</accession>
<dbReference type="EMBL" id="QYUM01000002">
    <property type="protein sequence ID" value="RJF94184.1"/>
    <property type="molecule type" value="Genomic_DNA"/>
</dbReference>
<name>A0A418WSF7_9SPHN</name>
<evidence type="ECO:0000256" key="2">
    <source>
        <dbReference type="ARBA" id="ARBA00017823"/>
    </source>
</evidence>
<comment type="function">
    <text evidence="7">Responsible for the coupling of flagellin expression to flagellar assembly by preventing expression of the flagellin genes when a component of the middle class of proteins is defective. It negatively regulates flagellar genes by inhibiting the activity of FliA by directly binding to FliA.</text>
</comment>
<comment type="similarity">
    <text evidence="1">Belongs to the FlgM family.</text>
</comment>
<evidence type="ECO:0000256" key="1">
    <source>
        <dbReference type="ARBA" id="ARBA00005322"/>
    </source>
</evidence>
<gene>
    <name evidence="11" type="primary">flgM</name>
    <name evidence="11" type="ORF">D3876_02425</name>
</gene>
<dbReference type="NCBIfam" id="TIGR03824">
    <property type="entry name" value="FlgM_jcvi"/>
    <property type="match status" value="1"/>
</dbReference>
<evidence type="ECO:0000256" key="4">
    <source>
        <dbReference type="ARBA" id="ARBA00022795"/>
    </source>
</evidence>
<evidence type="ECO:0000256" key="5">
    <source>
        <dbReference type="ARBA" id="ARBA00023015"/>
    </source>
</evidence>
<dbReference type="InterPro" id="IPR031316">
    <property type="entry name" value="FlgM_C"/>
</dbReference>
<keyword evidence="4" id="KW-1005">Bacterial flagellum biogenesis</keyword>
<evidence type="ECO:0000256" key="8">
    <source>
        <dbReference type="ARBA" id="ARBA00030117"/>
    </source>
</evidence>
<keyword evidence="5" id="KW-0805">Transcription regulation</keyword>
<evidence type="ECO:0000256" key="9">
    <source>
        <dbReference type="SAM" id="MobiDB-lite"/>
    </source>
</evidence>
<dbReference type="Pfam" id="PF04316">
    <property type="entry name" value="FlgM"/>
    <property type="match status" value="1"/>
</dbReference>